<sequence length="178" mass="20345">MTKSGTLSTTRDGDRSLYKATKETEEEINRLIRSIDENVIYDKIKKKEDRRKMLALFAVMNDGHYRVFETMAARDNAQGHCSLNSTPRMLKNVQPSFGKIKDKPYMAKLNTTKEGSINMAEDGKHRMKRSNAKQYREVTPVSTGIWIDDLRGKVAPSNKDKENSSPEWSSFDLHLSQA</sequence>
<protein>
    <submittedName>
        <fullName evidence="2">Uncharacterized protein</fullName>
    </submittedName>
</protein>
<name>A0A9I9ED68_CUCME</name>
<reference evidence="2" key="1">
    <citation type="submission" date="2023-03" db="UniProtKB">
        <authorList>
            <consortium name="EnsemblPlants"/>
        </authorList>
    </citation>
    <scope>IDENTIFICATION</scope>
</reference>
<accession>A0A9I9ED68</accession>
<feature type="compositionally biased region" description="Basic and acidic residues" evidence="1">
    <location>
        <begin position="152"/>
        <end position="164"/>
    </location>
</feature>
<dbReference type="AlphaFoldDB" id="A0A9I9ED68"/>
<dbReference type="Gramene" id="MELO3C032133.2.1">
    <property type="protein sequence ID" value="MELO3C032133.2.1"/>
    <property type="gene ID" value="MELO3C032133.2"/>
</dbReference>
<organism evidence="2">
    <name type="scientific">Cucumis melo</name>
    <name type="common">Muskmelon</name>
    <dbReference type="NCBI Taxonomy" id="3656"/>
    <lineage>
        <taxon>Eukaryota</taxon>
        <taxon>Viridiplantae</taxon>
        <taxon>Streptophyta</taxon>
        <taxon>Embryophyta</taxon>
        <taxon>Tracheophyta</taxon>
        <taxon>Spermatophyta</taxon>
        <taxon>Magnoliopsida</taxon>
        <taxon>eudicotyledons</taxon>
        <taxon>Gunneridae</taxon>
        <taxon>Pentapetalae</taxon>
        <taxon>rosids</taxon>
        <taxon>fabids</taxon>
        <taxon>Cucurbitales</taxon>
        <taxon>Cucurbitaceae</taxon>
        <taxon>Benincaseae</taxon>
        <taxon>Cucumis</taxon>
    </lineage>
</organism>
<evidence type="ECO:0000313" key="2">
    <source>
        <dbReference type="EnsemblPlants" id="MELO3C032133.2.1"/>
    </source>
</evidence>
<dbReference type="EnsemblPlants" id="MELO3C032133.2.1">
    <property type="protein sequence ID" value="MELO3C032133.2.1"/>
    <property type="gene ID" value="MELO3C032133.2"/>
</dbReference>
<proteinExistence type="predicted"/>
<feature type="region of interest" description="Disordered" evidence="1">
    <location>
        <begin position="152"/>
        <end position="178"/>
    </location>
</feature>
<evidence type="ECO:0000256" key="1">
    <source>
        <dbReference type="SAM" id="MobiDB-lite"/>
    </source>
</evidence>